<proteinExistence type="predicted"/>
<comment type="caution">
    <text evidence="2">The sequence shown here is derived from an EMBL/GenBank/DDBJ whole genome shotgun (WGS) entry which is preliminary data.</text>
</comment>
<accession>A0A5B7HB57</accession>
<dbReference type="EMBL" id="VSRR010029470">
    <property type="protein sequence ID" value="MPC69470.1"/>
    <property type="molecule type" value="Genomic_DNA"/>
</dbReference>
<reference evidence="2 3" key="1">
    <citation type="submission" date="2019-05" db="EMBL/GenBank/DDBJ databases">
        <title>Another draft genome of Portunus trituberculatus and its Hox gene families provides insights of decapod evolution.</title>
        <authorList>
            <person name="Jeong J.-H."/>
            <person name="Song I."/>
            <person name="Kim S."/>
            <person name="Choi T."/>
            <person name="Kim D."/>
            <person name="Ryu S."/>
            <person name="Kim W."/>
        </authorList>
    </citation>
    <scope>NUCLEOTIDE SEQUENCE [LARGE SCALE GENOMIC DNA]</scope>
    <source>
        <tissue evidence="2">Muscle</tissue>
    </source>
</reference>
<organism evidence="2 3">
    <name type="scientific">Portunus trituberculatus</name>
    <name type="common">Swimming crab</name>
    <name type="synonym">Neptunus trituberculatus</name>
    <dbReference type="NCBI Taxonomy" id="210409"/>
    <lineage>
        <taxon>Eukaryota</taxon>
        <taxon>Metazoa</taxon>
        <taxon>Ecdysozoa</taxon>
        <taxon>Arthropoda</taxon>
        <taxon>Crustacea</taxon>
        <taxon>Multicrustacea</taxon>
        <taxon>Malacostraca</taxon>
        <taxon>Eumalacostraca</taxon>
        <taxon>Eucarida</taxon>
        <taxon>Decapoda</taxon>
        <taxon>Pleocyemata</taxon>
        <taxon>Brachyura</taxon>
        <taxon>Eubrachyura</taxon>
        <taxon>Portunoidea</taxon>
        <taxon>Portunidae</taxon>
        <taxon>Portuninae</taxon>
        <taxon>Portunus</taxon>
    </lineage>
</organism>
<dbReference type="AlphaFoldDB" id="A0A5B7HB57"/>
<protein>
    <submittedName>
        <fullName evidence="2">Uncharacterized protein</fullName>
    </submittedName>
</protein>
<evidence type="ECO:0000313" key="2">
    <source>
        <dbReference type="EMBL" id="MPC69470.1"/>
    </source>
</evidence>
<feature type="region of interest" description="Disordered" evidence="1">
    <location>
        <begin position="73"/>
        <end position="95"/>
    </location>
</feature>
<evidence type="ECO:0000313" key="3">
    <source>
        <dbReference type="Proteomes" id="UP000324222"/>
    </source>
</evidence>
<name>A0A5B7HB57_PORTR</name>
<sequence length="179" mass="19029">MDTLPSVPGESPSVNKTDILQGTETLYSLEGKQPRKACVTSRVRGNTIKTFLNLERPGGDSGLGRHRDTTRTAAAAALPPPPASGSSAGTHTREKDTLTNNILQRGKLPRPTNTETSIVVDSTVNDNNGLPQNECGFSIPPPIPSPLFTRTAPALFLKARKTRPTDGRQLDGDCGNNGM</sequence>
<keyword evidence="3" id="KW-1185">Reference proteome</keyword>
<dbReference type="Proteomes" id="UP000324222">
    <property type="component" value="Unassembled WGS sequence"/>
</dbReference>
<evidence type="ECO:0000256" key="1">
    <source>
        <dbReference type="SAM" id="MobiDB-lite"/>
    </source>
</evidence>
<gene>
    <name evidence="2" type="ORF">E2C01_063696</name>
</gene>